<dbReference type="AlphaFoldDB" id="A0A9D1UHV9"/>
<dbReference type="Gene3D" id="2.120.10.30">
    <property type="entry name" value="TolB, C-terminal domain"/>
    <property type="match status" value="1"/>
</dbReference>
<accession>A0A9D1UHV9</accession>
<organism evidence="1 2">
    <name type="scientific">Candidatus Onthomorpha intestinigallinarum</name>
    <dbReference type="NCBI Taxonomy" id="2840880"/>
    <lineage>
        <taxon>Bacteria</taxon>
        <taxon>Pseudomonadati</taxon>
        <taxon>Bacteroidota</taxon>
        <taxon>Bacteroidia</taxon>
        <taxon>Bacteroidales</taxon>
        <taxon>Candidatus Onthomorpha</taxon>
    </lineage>
</organism>
<dbReference type="InterPro" id="IPR011042">
    <property type="entry name" value="6-blade_b-propeller_TolB-like"/>
</dbReference>
<comment type="caution">
    <text evidence="1">The sequence shown here is derived from an EMBL/GenBank/DDBJ whole genome shotgun (WGS) entry which is preliminary data.</text>
</comment>
<reference evidence="1" key="1">
    <citation type="journal article" date="2021" name="PeerJ">
        <title>Extensive microbial diversity within the chicken gut microbiome revealed by metagenomics and culture.</title>
        <authorList>
            <person name="Gilroy R."/>
            <person name="Ravi A."/>
            <person name="Getino M."/>
            <person name="Pursley I."/>
            <person name="Horton D.L."/>
            <person name="Alikhan N.F."/>
            <person name="Baker D."/>
            <person name="Gharbi K."/>
            <person name="Hall N."/>
            <person name="Watson M."/>
            <person name="Adriaenssens E.M."/>
            <person name="Foster-Nyarko E."/>
            <person name="Jarju S."/>
            <person name="Secka A."/>
            <person name="Antonio M."/>
            <person name="Oren A."/>
            <person name="Chaudhuri R.R."/>
            <person name="La Ragione R."/>
            <person name="Hildebrand F."/>
            <person name="Pallen M.J."/>
        </authorList>
    </citation>
    <scope>NUCLEOTIDE SEQUENCE</scope>
    <source>
        <strain evidence="1">Gambia16-930</strain>
    </source>
</reference>
<protein>
    <submittedName>
        <fullName evidence="1">Uncharacterized protein</fullName>
    </submittedName>
</protein>
<evidence type="ECO:0000313" key="1">
    <source>
        <dbReference type="EMBL" id="HIW87196.1"/>
    </source>
</evidence>
<dbReference type="SUPFAM" id="SSF82171">
    <property type="entry name" value="DPP6 N-terminal domain-like"/>
    <property type="match status" value="1"/>
</dbReference>
<reference evidence="1" key="2">
    <citation type="submission" date="2021-04" db="EMBL/GenBank/DDBJ databases">
        <authorList>
            <person name="Gilroy R."/>
        </authorList>
    </citation>
    <scope>NUCLEOTIDE SEQUENCE</scope>
    <source>
        <strain evidence="1">Gambia16-930</strain>
    </source>
</reference>
<proteinExistence type="predicted"/>
<name>A0A9D1UHV9_9BACT</name>
<sequence length="946" mass="109499">MFCCLLFCSFSHLQAQYSVSPNDDSDIEWREIKTDRFHIVYPNFYEANAQRIAVVLDTLYPYIGSSLGTDAPNIPFLIHTNSSKSNGLTVWAPKRIELWTTPSPTSFAYPWSWHLAIHEYRHACQMQALNKGISGVLNNIFGEHILGAVSGLLIPMWFMEGDAVVAETALTPSGRGATPDFKMQMKAHLLEQGAFNYDKAILGSRMSFVPDEYVLGYYMCAYSRNIYGKDIFADITESTARNWWSLNWFSRADIRGIKYDESRIYSNLTDSLANLWGHEDNLWLASTDKSCLDIIQIRKDYYTNYLNPVKTGKDSIIALKSSYFDLQSLVLIHNGKEEKLRSLPFLKHSFFDYHNGKILYSQEAMNQRWGQQNYSDIVEYDIKSRKYRMISSKGIFFNPVYNPVDPTLIAAIETDNRDNQSLVVLNTGGRFEKTKNILRKNRNIYIRSVSNQHATTLSYPTWSEDGRFIFVIETNEKGKLISRYNIYTMEREVILQTGYDNISHLKQKQGKLFFIKDMDSKYEIVCIDLDTRNTMQLSETQFGVGDFHITDSTRMIVCPYSSMGYYLAETDCNPKPVNLFQRNREAVFVDLIREEENFILNDQTLNFDSMKYESRPYEKIAHLFNFHSWAPIYMNISKMDFGVGASVFSQNLLSTSVLELGYKYNFNDTKNELYMNYTYSGLYPIIQLEANYKTRWLTFDTGPADLYAKWNELMMGFDISLPYSWNTQQSVNSVKLRMNYSVRKLIPKELYSPGEEIKILDIFNTMGIGLNVSSLSATAYNDLAPRFGFNAMIAYKSTLTENPAEYFAAKVTTYLPAFTKNQSFELALTYQTNSPNKYYFPTEINFTKGIHNLSPKEFYGFGITFHTPLSYPDWKLGRVLYVKRVIARPFYEFGSFDQKTFQSFGSDISFNMHILRIHTPLETGFRIGYLTERNTLFFNLLFSLDL</sequence>
<dbReference type="EMBL" id="DXGG01000097">
    <property type="protein sequence ID" value="HIW87196.1"/>
    <property type="molecule type" value="Genomic_DNA"/>
</dbReference>
<dbReference type="Proteomes" id="UP000824267">
    <property type="component" value="Unassembled WGS sequence"/>
</dbReference>
<gene>
    <name evidence="1" type="ORF">IAC47_02855</name>
</gene>
<evidence type="ECO:0000313" key="2">
    <source>
        <dbReference type="Proteomes" id="UP000824267"/>
    </source>
</evidence>